<dbReference type="EMBL" id="LFQK01000034">
    <property type="protein sequence ID" value="KNH24369.1"/>
    <property type="molecule type" value="Genomic_DNA"/>
</dbReference>
<evidence type="ECO:0000313" key="1">
    <source>
        <dbReference type="EMBL" id="KNH24369.1"/>
    </source>
</evidence>
<comment type="caution">
    <text evidence="1">The sequence shown here is derived from an EMBL/GenBank/DDBJ whole genome shotgun (WGS) entry which is preliminary data.</text>
</comment>
<sequence length="77" mass="8685">MSGRYFYALFYRDEPADANSENPAEGCNVLQSGESEGWQRWIGACDAENGGWNTAYELISTDQSLKGSEKQRQGEWQ</sequence>
<accession>A0A0L1M839</accession>
<gene>
    <name evidence="1" type="ORF">ACS77_19540</name>
</gene>
<dbReference type="AlphaFoldDB" id="A0A0L1M839"/>
<dbReference type="Proteomes" id="UP000036955">
    <property type="component" value="Unassembled WGS sequence"/>
</dbReference>
<proteinExistence type="predicted"/>
<evidence type="ECO:0000313" key="2">
    <source>
        <dbReference type="Proteomes" id="UP000036955"/>
    </source>
</evidence>
<dbReference type="PATRIC" id="fig|317.197.peg.3385"/>
<organism evidence="1 2">
    <name type="scientific">Pseudomonas syringae</name>
    <dbReference type="NCBI Taxonomy" id="317"/>
    <lineage>
        <taxon>Bacteria</taxon>
        <taxon>Pseudomonadati</taxon>
        <taxon>Pseudomonadota</taxon>
        <taxon>Gammaproteobacteria</taxon>
        <taxon>Pseudomonadales</taxon>
        <taxon>Pseudomonadaceae</taxon>
        <taxon>Pseudomonas</taxon>
    </lineage>
</organism>
<name>A0A0L1M839_PSESX</name>
<protein>
    <submittedName>
        <fullName evidence="1">Uncharacterized protein</fullName>
    </submittedName>
</protein>
<reference evidence="1 2" key="1">
    <citation type="submission" date="2015-06" db="EMBL/GenBank/DDBJ databases">
        <authorList>
            <person name="Hoefler B.C."/>
            <person name="Straight P.D."/>
        </authorList>
    </citation>
    <scope>NUCLEOTIDE SEQUENCE [LARGE SCALE GENOMIC DNA]</scope>
    <source>
        <strain evidence="1 2">Riq4</strain>
    </source>
</reference>